<comment type="similarity">
    <text evidence="1">Belongs to the ustYa family.</text>
</comment>
<protein>
    <recommendedName>
        <fullName evidence="6">Tat pathway signal sequence</fullName>
    </recommendedName>
</protein>
<feature type="compositionally biased region" description="Basic and acidic residues" evidence="2">
    <location>
        <begin position="1"/>
        <end position="10"/>
    </location>
</feature>
<proteinExistence type="inferred from homology"/>
<evidence type="ECO:0000256" key="3">
    <source>
        <dbReference type="SAM" id="Phobius"/>
    </source>
</evidence>
<dbReference type="GO" id="GO:0043386">
    <property type="term" value="P:mycotoxin biosynthetic process"/>
    <property type="evidence" value="ECO:0007669"/>
    <property type="project" value="InterPro"/>
</dbReference>
<dbReference type="EMBL" id="ML977328">
    <property type="protein sequence ID" value="KAF2113245.1"/>
    <property type="molecule type" value="Genomic_DNA"/>
</dbReference>
<evidence type="ECO:0000256" key="1">
    <source>
        <dbReference type="ARBA" id="ARBA00035112"/>
    </source>
</evidence>
<keyword evidence="3" id="KW-1133">Transmembrane helix</keyword>
<dbReference type="OrthoDB" id="3687641at2759"/>
<reference evidence="4" key="1">
    <citation type="journal article" date="2020" name="Stud. Mycol.">
        <title>101 Dothideomycetes genomes: a test case for predicting lifestyles and emergence of pathogens.</title>
        <authorList>
            <person name="Haridas S."/>
            <person name="Albert R."/>
            <person name="Binder M."/>
            <person name="Bloem J."/>
            <person name="Labutti K."/>
            <person name="Salamov A."/>
            <person name="Andreopoulos B."/>
            <person name="Baker S."/>
            <person name="Barry K."/>
            <person name="Bills G."/>
            <person name="Bluhm B."/>
            <person name="Cannon C."/>
            <person name="Castanera R."/>
            <person name="Culley D."/>
            <person name="Daum C."/>
            <person name="Ezra D."/>
            <person name="Gonzalez J."/>
            <person name="Henrissat B."/>
            <person name="Kuo A."/>
            <person name="Liang C."/>
            <person name="Lipzen A."/>
            <person name="Lutzoni F."/>
            <person name="Magnuson J."/>
            <person name="Mondo S."/>
            <person name="Nolan M."/>
            <person name="Ohm R."/>
            <person name="Pangilinan J."/>
            <person name="Park H.-J."/>
            <person name="Ramirez L."/>
            <person name="Alfaro M."/>
            <person name="Sun H."/>
            <person name="Tritt A."/>
            <person name="Yoshinaga Y."/>
            <person name="Zwiers L.-H."/>
            <person name="Turgeon B."/>
            <person name="Goodwin S."/>
            <person name="Spatafora J."/>
            <person name="Crous P."/>
            <person name="Grigoriev I."/>
        </authorList>
    </citation>
    <scope>NUCLEOTIDE SEQUENCE</scope>
    <source>
        <strain evidence="4">CBS 627.86</strain>
    </source>
</reference>
<evidence type="ECO:0000313" key="5">
    <source>
        <dbReference type="Proteomes" id="UP000799770"/>
    </source>
</evidence>
<gene>
    <name evidence="4" type="ORF">BDV96DRAFT_648217</name>
</gene>
<keyword evidence="3" id="KW-0812">Transmembrane</keyword>
<dbReference type="AlphaFoldDB" id="A0A6A5Z1D1"/>
<dbReference type="Pfam" id="PF11807">
    <property type="entry name" value="UstYa"/>
    <property type="match status" value="1"/>
</dbReference>
<accession>A0A6A5Z1D1</accession>
<keyword evidence="5" id="KW-1185">Reference proteome</keyword>
<dbReference type="InterPro" id="IPR021765">
    <property type="entry name" value="UstYa-like"/>
</dbReference>
<dbReference type="Proteomes" id="UP000799770">
    <property type="component" value="Unassembled WGS sequence"/>
</dbReference>
<dbReference type="PANTHER" id="PTHR33365:SF7">
    <property type="entry name" value="TAT PATHWAY SIGNAL SEQUENCE"/>
    <property type="match status" value="1"/>
</dbReference>
<dbReference type="PANTHER" id="PTHR33365">
    <property type="entry name" value="YALI0B05434P"/>
    <property type="match status" value="1"/>
</dbReference>
<evidence type="ECO:0000256" key="2">
    <source>
        <dbReference type="SAM" id="MobiDB-lite"/>
    </source>
</evidence>
<evidence type="ECO:0008006" key="6">
    <source>
        <dbReference type="Google" id="ProtNLM"/>
    </source>
</evidence>
<sequence>MLTEEQKHLLEDEESDEEFFQTRRPKSSRKQMILYSYIALLHVICFGMIVLLYQRTSPTKLRHDSDLSNWDNRYSNWVPVEWEVRKENALDDDAVSEFTGLPNDNNTKAWDDLILPSFFSITEAEGNMLGENLENAARLKSGGYLAAIGAYHDLHCIRRLRLFLHSNYYYRDLTDENMAYLRFHLGHCIESLRRSVMCHADTTVATFTWDNAVEVHPGIWRPEPQSNQKRKCMKWDLIENWADARKVPLKPTLLKSDGEEEDVLVR</sequence>
<evidence type="ECO:0000313" key="4">
    <source>
        <dbReference type="EMBL" id="KAF2113245.1"/>
    </source>
</evidence>
<feature type="region of interest" description="Disordered" evidence="2">
    <location>
        <begin position="1"/>
        <end position="22"/>
    </location>
</feature>
<feature type="transmembrane region" description="Helical" evidence="3">
    <location>
        <begin position="32"/>
        <end position="53"/>
    </location>
</feature>
<organism evidence="4 5">
    <name type="scientific">Lophiotrema nucula</name>
    <dbReference type="NCBI Taxonomy" id="690887"/>
    <lineage>
        <taxon>Eukaryota</taxon>
        <taxon>Fungi</taxon>
        <taxon>Dikarya</taxon>
        <taxon>Ascomycota</taxon>
        <taxon>Pezizomycotina</taxon>
        <taxon>Dothideomycetes</taxon>
        <taxon>Pleosporomycetidae</taxon>
        <taxon>Pleosporales</taxon>
        <taxon>Lophiotremataceae</taxon>
        <taxon>Lophiotrema</taxon>
    </lineage>
</organism>
<keyword evidence="3" id="KW-0472">Membrane</keyword>
<name>A0A6A5Z1D1_9PLEO</name>